<dbReference type="InterPro" id="IPR006158">
    <property type="entry name" value="Cobalamin-bd"/>
</dbReference>
<dbReference type="SUPFAM" id="SSF52242">
    <property type="entry name" value="Cobalamin (vitamin B12)-binding domain"/>
    <property type="match status" value="1"/>
</dbReference>
<proteinExistence type="inferred from homology"/>
<dbReference type="GO" id="GO:0046653">
    <property type="term" value="P:tetrahydrofolate metabolic process"/>
    <property type="evidence" value="ECO:0007669"/>
    <property type="project" value="TreeGrafter"/>
</dbReference>
<dbReference type="Gene3D" id="3.10.196.10">
    <property type="entry name" value="Vitamin B12-dependent methionine synthase, activation domain"/>
    <property type="match status" value="1"/>
</dbReference>
<dbReference type="PATRIC" id="fig|543877.4.peg.2587"/>
<dbReference type="STRING" id="543877.AM2010_2550"/>
<dbReference type="PROSITE" id="PS50974">
    <property type="entry name" value="ADOMET_ACTIVATION"/>
    <property type="match status" value="1"/>
</dbReference>
<protein>
    <recommendedName>
        <fullName evidence="9">Methionine synthase</fullName>
        <ecNumber evidence="9">2.1.1.13</ecNumber>
    </recommendedName>
</protein>
<dbReference type="PANTHER" id="PTHR45833">
    <property type="entry name" value="METHIONINE SYNTHASE"/>
    <property type="match status" value="1"/>
</dbReference>
<dbReference type="KEGG" id="amx:AM2010_2550"/>
<keyword evidence="4 12" id="KW-0808">Transferase</keyword>
<dbReference type="RefSeq" id="WP_047807408.1">
    <property type="nucleotide sequence ID" value="NZ_CP011805.1"/>
</dbReference>
<dbReference type="InterPro" id="IPR003759">
    <property type="entry name" value="Cbl-bd_cap"/>
</dbReference>
<evidence type="ECO:0000313" key="17">
    <source>
        <dbReference type="EMBL" id="AKM08605.1"/>
    </source>
</evidence>
<organism evidence="17 18">
    <name type="scientific">Pelagerythrobacter marensis</name>
    <dbReference type="NCBI Taxonomy" id="543877"/>
    <lineage>
        <taxon>Bacteria</taxon>
        <taxon>Pseudomonadati</taxon>
        <taxon>Pseudomonadota</taxon>
        <taxon>Alphaproteobacteria</taxon>
        <taxon>Sphingomonadales</taxon>
        <taxon>Erythrobacteraceae</taxon>
        <taxon>Pelagerythrobacter</taxon>
    </lineage>
</organism>
<dbReference type="PROSITE" id="PS51332">
    <property type="entry name" value="B12_BINDING"/>
    <property type="match status" value="1"/>
</dbReference>
<dbReference type="Gene3D" id="1.10.288.10">
    <property type="entry name" value="Cobalamin-dependent Methionine Synthase, domain 2"/>
    <property type="match status" value="1"/>
</dbReference>
<keyword evidence="8" id="KW-0170">Cobalt</keyword>
<feature type="binding site" evidence="11">
    <location>
        <position position="600"/>
    </location>
    <ligand>
        <name>S-adenosyl-L-methionine</name>
        <dbReference type="ChEBI" id="CHEBI:59789"/>
    </ligand>
</feature>
<dbReference type="FunFam" id="1.10.1240.10:FF:000001">
    <property type="entry name" value="Methionine synthase"/>
    <property type="match status" value="1"/>
</dbReference>
<evidence type="ECO:0000256" key="10">
    <source>
        <dbReference type="PIRSR" id="PIRSR000381-1"/>
    </source>
</evidence>
<dbReference type="Gene3D" id="1.10.1240.10">
    <property type="entry name" value="Methionine synthase domain"/>
    <property type="match status" value="1"/>
</dbReference>
<dbReference type="PIRSF" id="PIRSF000381">
    <property type="entry name" value="MetH"/>
    <property type="match status" value="1"/>
</dbReference>
<evidence type="ECO:0000256" key="3">
    <source>
        <dbReference type="ARBA" id="ARBA00022628"/>
    </source>
</evidence>
<sequence length="871" mass="95897">MTDSGSSRFVNIGERTNVTGSARFKKLVMEGDYAAAVEVARQQVENGAQVIDVNMDEGLLDAVEAMTTFLKLIAAEPDIARVPVMVDSSKWDVIEAGLKCVSGKPIVNSISMKEGEAQFLEHARLCMDYGAAVVVMAFDEAGQADTRDRKVEICSRAYKLLTGIGFPPEDIIFDPNVFAVATGIEEHDRYALDFLEATREIKAACPHVHISGGLSNLSFSFRGNETVRRAMHSVFLYHAIPAGMDMAIVNAGQLDVYDAIDPQLRDACEDVILMRRPDATERLIDLAESYKGKDAKAEKAAQEWRGWPVERRLEHALVKGIDAHVVEDTEEARLAVVDRAGRPIEVIEGPLMDGMNVVGDLFGSGKMFLPQVVKSARVMKKAVAHLIPYIEAEKEEGARAKGTIIMATVKGDVHDIGKNIVGVVLQCNGYEVIDLGVMVPWTRILESANDNQADMIGLSGLITPSLDEMVTVAEEMQAAGMTMPLLIGGATTSKVHTALRIDPAYEGPVIHVLDASRAVGVASRLLSDTQCDAFVADTAGEYEKVRAAREGKNKSALLSLEEARANFYDAYLSDKPAPPAAPGVHVFDDWSLDDLREYIDWTPFFRAWELHGTWPSILDDDIVGETARSLKDDADALLSRIVEEKWLTAKGVAGLWPCARDGDDVTIHLDDREEHVVLSFLRQQVKKSRDRANMCLADFIDPAGDWIGGFAVGIHGIEPHSARFREDKDDYSDILLKALADRLAEAFAERLHKHVRTDLWGYAPEEQLTNDALIKEQYRGIRPAPGYPACPDHSLKPILFELLDAENNAGLELTESYAMFPTAAVSGFYFGHPEAEYFGVARIGRDQLEDYAARRGVDLSTAERWLRPNLD</sequence>
<dbReference type="Gene3D" id="3.40.50.280">
    <property type="entry name" value="Cobalamin-binding domain"/>
    <property type="match status" value="1"/>
</dbReference>
<keyword evidence="7" id="KW-0677">Repeat</keyword>
<evidence type="ECO:0000256" key="8">
    <source>
        <dbReference type="ARBA" id="ARBA00023285"/>
    </source>
</evidence>
<dbReference type="CDD" id="cd00740">
    <property type="entry name" value="MeTr"/>
    <property type="match status" value="1"/>
</dbReference>
<dbReference type="Pfam" id="PF02607">
    <property type="entry name" value="B12-binding_2"/>
    <property type="match status" value="1"/>
</dbReference>
<dbReference type="GO" id="GO:0050667">
    <property type="term" value="P:homocysteine metabolic process"/>
    <property type="evidence" value="ECO:0007669"/>
    <property type="project" value="TreeGrafter"/>
</dbReference>
<gene>
    <name evidence="17" type="ORF">AM2010_2550</name>
</gene>
<keyword evidence="6 10" id="KW-0479">Metal-binding</keyword>
<evidence type="ECO:0000256" key="5">
    <source>
        <dbReference type="ARBA" id="ARBA00022691"/>
    </source>
</evidence>
<dbReference type="FunFam" id="3.20.20.20:FF:000002">
    <property type="entry name" value="Methionine synthase"/>
    <property type="match status" value="1"/>
</dbReference>
<dbReference type="SUPFAM" id="SSF47644">
    <property type="entry name" value="Methionine synthase domain"/>
    <property type="match status" value="1"/>
</dbReference>
<dbReference type="InterPro" id="IPR011822">
    <property type="entry name" value="MetH"/>
</dbReference>
<dbReference type="GO" id="GO:0032259">
    <property type="term" value="P:methylation"/>
    <property type="evidence" value="ECO:0007669"/>
    <property type="project" value="UniProtKB-KW"/>
</dbReference>
<dbReference type="InterPro" id="IPR004223">
    <property type="entry name" value="VitB12-dep_Met_synth_activ_dom"/>
</dbReference>
<evidence type="ECO:0000313" key="18">
    <source>
        <dbReference type="Proteomes" id="UP000037643"/>
    </source>
</evidence>
<name>A0A0G3XAQ4_9SPHN</name>
<dbReference type="InterPro" id="IPR000489">
    <property type="entry name" value="Pterin-binding_dom"/>
</dbReference>
<dbReference type="SUPFAM" id="SSF51717">
    <property type="entry name" value="Dihydropteroate synthetase-like"/>
    <property type="match status" value="1"/>
</dbReference>
<feature type="domain" description="B12-binding" evidence="15">
    <location>
        <begin position="401"/>
        <end position="536"/>
    </location>
</feature>
<dbReference type="OrthoDB" id="9803687at2"/>
<dbReference type="Pfam" id="PF00809">
    <property type="entry name" value="Pterin_bind"/>
    <property type="match status" value="1"/>
</dbReference>
<dbReference type="EMBL" id="CP011805">
    <property type="protein sequence ID" value="AKM08605.1"/>
    <property type="molecule type" value="Genomic_DNA"/>
</dbReference>
<dbReference type="InterPro" id="IPR036594">
    <property type="entry name" value="Meth_synthase_dom"/>
</dbReference>
<keyword evidence="18" id="KW-1185">Reference proteome</keyword>
<feature type="domain" description="B12-binding N-terminal" evidence="16">
    <location>
        <begin position="300"/>
        <end position="398"/>
    </location>
</feature>
<evidence type="ECO:0000256" key="2">
    <source>
        <dbReference type="ARBA" id="ARBA00022603"/>
    </source>
</evidence>
<dbReference type="SUPFAM" id="SSF56507">
    <property type="entry name" value="Methionine synthase activation domain-like"/>
    <property type="match status" value="1"/>
</dbReference>
<evidence type="ECO:0000256" key="11">
    <source>
        <dbReference type="PIRSR" id="PIRSR000381-2"/>
    </source>
</evidence>
<feature type="binding site" evidence="11">
    <location>
        <position position="348"/>
    </location>
    <ligand>
        <name>methylcob(III)alamin</name>
        <dbReference type="ChEBI" id="CHEBI:28115"/>
    </ligand>
</feature>
<keyword evidence="5 11" id="KW-0949">S-adenosyl-L-methionine</keyword>
<evidence type="ECO:0000259" key="16">
    <source>
        <dbReference type="PROSITE" id="PS51337"/>
    </source>
</evidence>
<dbReference type="InterPro" id="IPR033706">
    <property type="entry name" value="Met_synthase_B12-bd"/>
</dbReference>
<feature type="domain" description="Pterin-binding" evidence="13">
    <location>
        <begin position="9"/>
        <end position="269"/>
    </location>
</feature>
<dbReference type="AlphaFoldDB" id="A0A0G3XAQ4"/>
<feature type="binding site" evidence="11">
    <location>
        <position position="782"/>
    </location>
    <ligand>
        <name>S-adenosyl-L-methionine</name>
        <dbReference type="ChEBI" id="CHEBI:59789"/>
    </ligand>
</feature>
<dbReference type="InterPro" id="IPR011005">
    <property type="entry name" value="Dihydropteroate_synth-like_sf"/>
</dbReference>
<dbReference type="GO" id="GO:0008270">
    <property type="term" value="F:zinc ion binding"/>
    <property type="evidence" value="ECO:0007669"/>
    <property type="project" value="InterPro"/>
</dbReference>
<dbReference type="GO" id="GO:0005829">
    <property type="term" value="C:cytosol"/>
    <property type="evidence" value="ECO:0007669"/>
    <property type="project" value="TreeGrafter"/>
</dbReference>
<dbReference type="PANTHER" id="PTHR45833:SF1">
    <property type="entry name" value="METHIONINE SYNTHASE"/>
    <property type="match status" value="1"/>
</dbReference>
<feature type="domain" description="AdoMet activation" evidence="14">
    <location>
        <begin position="551"/>
        <end position="871"/>
    </location>
</feature>
<dbReference type="EC" id="2.1.1.13" evidence="9"/>
<evidence type="ECO:0000259" key="14">
    <source>
        <dbReference type="PROSITE" id="PS50974"/>
    </source>
</evidence>
<keyword evidence="3 10" id="KW-0846">Cobalamin</keyword>
<feature type="binding site" evidence="11">
    <location>
        <begin position="837"/>
        <end position="838"/>
    </location>
    <ligand>
        <name>S-adenosyl-L-methionine</name>
        <dbReference type="ChEBI" id="CHEBI:59789"/>
    </ligand>
</feature>
<dbReference type="FunFam" id="3.40.50.280:FF:000001">
    <property type="entry name" value="Methionine synthase"/>
    <property type="match status" value="1"/>
</dbReference>
<comment type="similarity">
    <text evidence="1">Belongs to the vitamin-B12 dependent methionine synthase family.</text>
</comment>
<dbReference type="PROSITE" id="PS50972">
    <property type="entry name" value="PTERIN_BINDING"/>
    <property type="match status" value="1"/>
</dbReference>
<dbReference type="SMART" id="SM01018">
    <property type="entry name" value="B12-binding_2"/>
    <property type="match status" value="1"/>
</dbReference>
<feature type="binding site" evidence="11">
    <location>
        <begin position="411"/>
        <end position="415"/>
    </location>
    <ligand>
        <name>methylcob(III)alamin</name>
        <dbReference type="ChEBI" id="CHEBI:28115"/>
    </ligand>
</feature>
<comment type="cofactor">
    <cofactor evidence="10">
        <name>methylcob(III)alamin</name>
        <dbReference type="ChEBI" id="CHEBI:28115"/>
    </cofactor>
</comment>
<feature type="binding site" description="axial binding residue" evidence="10">
    <location>
        <position position="414"/>
    </location>
    <ligand>
        <name>methylcob(III)alamin</name>
        <dbReference type="ChEBI" id="CHEBI:28115"/>
    </ligand>
    <ligandPart>
        <name>Co</name>
        <dbReference type="ChEBI" id="CHEBI:27638"/>
    </ligandPart>
</feature>
<accession>A0A0G3XAQ4</accession>
<evidence type="ECO:0000259" key="15">
    <source>
        <dbReference type="PROSITE" id="PS51332"/>
    </source>
</evidence>
<feature type="binding site" evidence="11">
    <location>
        <position position="463"/>
    </location>
    <ligand>
        <name>methylcob(III)alamin</name>
        <dbReference type="ChEBI" id="CHEBI:28115"/>
    </ligand>
</feature>
<dbReference type="InterPro" id="IPR037010">
    <property type="entry name" value="VitB12-dep_Met_synth_activ_sf"/>
</dbReference>
<evidence type="ECO:0000256" key="7">
    <source>
        <dbReference type="ARBA" id="ARBA00022737"/>
    </source>
</evidence>
<dbReference type="Proteomes" id="UP000037643">
    <property type="component" value="Chromosome"/>
</dbReference>
<dbReference type="GO" id="GO:0008705">
    <property type="term" value="F:methionine synthase activity"/>
    <property type="evidence" value="ECO:0007669"/>
    <property type="project" value="UniProtKB-UniRule"/>
</dbReference>
<evidence type="ECO:0000256" key="9">
    <source>
        <dbReference type="NCBIfam" id="TIGR02082"/>
    </source>
</evidence>
<dbReference type="PROSITE" id="PS51337">
    <property type="entry name" value="B12_BINDING_NTER"/>
    <property type="match status" value="1"/>
</dbReference>
<dbReference type="Pfam" id="PF02965">
    <property type="entry name" value="Met_synt_B12"/>
    <property type="match status" value="1"/>
</dbReference>
<dbReference type="InterPro" id="IPR050554">
    <property type="entry name" value="Met_Synthase/Corrinoid"/>
</dbReference>
<evidence type="ECO:0000256" key="6">
    <source>
        <dbReference type="ARBA" id="ARBA00022723"/>
    </source>
</evidence>
<evidence type="ECO:0000259" key="13">
    <source>
        <dbReference type="PROSITE" id="PS50972"/>
    </source>
</evidence>
<keyword evidence="2 12" id="KW-0489">Methyltransferase</keyword>
<evidence type="ECO:0000256" key="12">
    <source>
        <dbReference type="PROSITE-ProRule" id="PRU00346"/>
    </source>
</evidence>
<reference evidence="17 18" key="1">
    <citation type="submission" date="2015-06" db="EMBL/GenBank/DDBJ databases">
        <authorList>
            <person name="Kim K.M."/>
        </authorList>
    </citation>
    <scope>NUCLEOTIDE SEQUENCE [LARGE SCALE GENOMIC DNA]</scope>
    <source>
        <strain evidence="17 18">KCTC 22370</strain>
    </source>
</reference>
<dbReference type="Gene3D" id="3.20.20.20">
    <property type="entry name" value="Dihydropteroate synthase-like"/>
    <property type="match status" value="1"/>
</dbReference>
<dbReference type="GO" id="GO:0031419">
    <property type="term" value="F:cobalamin binding"/>
    <property type="evidence" value="ECO:0007669"/>
    <property type="project" value="UniProtKB-KW"/>
</dbReference>
<dbReference type="CDD" id="cd02069">
    <property type="entry name" value="methionine_synthase_B12_BD"/>
    <property type="match status" value="1"/>
</dbReference>
<evidence type="ECO:0000256" key="4">
    <source>
        <dbReference type="ARBA" id="ARBA00022679"/>
    </source>
</evidence>
<dbReference type="InterPro" id="IPR036724">
    <property type="entry name" value="Cobalamin-bd_sf"/>
</dbReference>
<dbReference type="Pfam" id="PF02310">
    <property type="entry name" value="B12-binding"/>
    <property type="match status" value="1"/>
</dbReference>
<dbReference type="NCBIfam" id="TIGR02082">
    <property type="entry name" value="metH"/>
    <property type="match status" value="1"/>
</dbReference>
<feature type="binding site" evidence="11">
    <location>
        <position position="459"/>
    </location>
    <ligand>
        <name>methylcob(III)alamin</name>
        <dbReference type="ChEBI" id="CHEBI:28115"/>
    </ligand>
</feature>
<feature type="binding site" evidence="11">
    <location>
        <position position="515"/>
    </location>
    <ligand>
        <name>methylcob(III)alamin</name>
        <dbReference type="ChEBI" id="CHEBI:28115"/>
    </ligand>
</feature>
<evidence type="ECO:0000256" key="1">
    <source>
        <dbReference type="ARBA" id="ARBA00010398"/>
    </source>
</evidence>